<name>A0A166JF95_DAUCS</name>
<comment type="caution">
    <text evidence="1">The sequence shown here is derived from an EMBL/GenBank/DDBJ whole genome shotgun (WGS) entry which is preliminary data.</text>
</comment>
<sequence>MGKVLNLTTTPLELGEKSPCKLHDSWEVGDAYIMCEWRTHSLCEFILTTILLLSEVNL</sequence>
<reference evidence="1" key="1">
    <citation type="journal article" date="2016" name="Nat. Genet.">
        <title>A high-quality carrot genome assembly provides new insights into carotenoid accumulation and asterid genome evolution.</title>
        <authorList>
            <person name="Iorizzo M."/>
            <person name="Ellison S."/>
            <person name="Senalik D."/>
            <person name="Zeng P."/>
            <person name="Satapoomin P."/>
            <person name="Huang J."/>
            <person name="Bowman M."/>
            <person name="Iovene M."/>
            <person name="Sanseverino W."/>
            <person name="Cavagnaro P."/>
            <person name="Yildiz M."/>
            <person name="Macko-Podgorni A."/>
            <person name="Moranska E."/>
            <person name="Grzebelus E."/>
            <person name="Grzebelus D."/>
            <person name="Ashrafi H."/>
            <person name="Zheng Z."/>
            <person name="Cheng S."/>
            <person name="Spooner D."/>
            <person name="Van Deynze A."/>
            <person name="Simon P."/>
        </authorList>
    </citation>
    <scope>NUCLEOTIDE SEQUENCE [LARGE SCALE GENOMIC DNA]</scope>
    <source>
        <tissue evidence="1">Leaf</tissue>
    </source>
</reference>
<organism evidence="1">
    <name type="scientific">Daucus carota subsp. sativus</name>
    <name type="common">Carrot</name>
    <dbReference type="NCBI Taxonomy" id="79200"/>
    <lineage>
        <taxon>Eukaryota</taxon>
        <taxon>Viridiplantae</taxon>
        <taxon>Streptophyta</taxon>
        <taxon>Embryophyta</taxon>
        <taxon>Tracheophyta</taxon>
        <taxon>Spermatophyta</taxon>
        <taxon>Magnoliopsida</taxon>
        <taxon>eudicotyledons</taxon>
        <taxon>Gunneridae</taxon>
        <taxon>Pentapetalae</taxon>
        <taxon>asterids</taxon>
        <taxon>campanulids</taxon>
        <taxon>Apiales</taxon>
        <taxon>Apiaceae</taxon>
        <taxon>Apioideae</taxon>
        <taxon>Scandiceae</taxon>
        <taxon>Daucinae</taxon>
        <taxon>Daucus</taxon>
        <taxon>Daucus sect. Daucus</taxon>
    </lineage>
</organism>
<accession>A0A166JF95</accession>
<gene>
    <name evidence="1" type="ORF">DCAR_004757</name>
</gene>
<evidence type="ECO:0000313" key="1">
    <source>
        <dbReference type="EMBL" id="KZN12101.1"/>
    </source>
</evidence>
<dbReference type="AlphaFoldDB" id="A0A166JF95"/>
<dbReference type="EMBL" id="LNRQ01000001">
    <property type="protein sequence ID" value="KZN12101.1"/>
    <property type="molecule type" value="Genomic_DNA"/>
</dbReference>
<dbReference type="Gramene" id="KZN12101">
    <property type="protein sequence ID" value="KZN12101"/>
    <property type="gene ID" value="DCAR_004757"/>
</dbReference>
<proteinExistence type="predicted"/>
<protein>
    <submittedName>
        <fullName evidence="1">Uncharacterized protein</fullName>
    </submittedName>
</protein>